<dbReference type="SUPFAM" id="SSF46689">
    <property type="entry name" value="Homeodomain-like"/>
    <property type="match status" value="1"/>
</dbReference>
<organism evidence="5 6">
    <name type="scientific">Marinobacterium marinum</name>
    <dbReference type="NCBI Taxonomy" id="2756129"/>
    <lineage>
        <taxon>Bacteria</taxon>
        <taxon>Pseudomonadati</taxon>
        <taxon>Pseudomonadota</taxon>
        <taxon>Gammaproteobacteria</taxon>
        <taxon>Oceanospirillales</taxon>
        <taxon>Oceanospirillaceae</taxon>
        <taxon>Marinobacterium</taxon>
    </lineage>
</organism>
<dbReference type="GO" id="GO:0003700">
    <property type="term" value="F:DNA-binding transcription factor activity"/>
    <property type="evidence" value="ECO:0007669"/>
    <property type="project" value="InterPro"/>
</dbReference>
<dbReference type="SMART" id="SM00342">
    <property type="entry name" value="HTH_ARAC"/>
    <property type="match status" value="1"/>
</dbReference>
<evidence type="ECO:0000259" key="4">
    <source>
        <dbReference type="PROSITE" id="PS01124"/>
    </source>
</evidence>
<dbReference type="InterPro" id="IPR014710">
    <property type="entry name" value="RmlC-like_jellyroll"/>
</dbReference>
<dbReference type="InterPro" id="IPR018060">
    <property type="entry name" value="HTH_AraC"/>
</dbReference>
<protein>
    <submittedName>
        <fullName evidence="5">4-hydroxyphenylacetate catabolism regulatory protein HpaA</fullName>
    </submittedName>
</protein>
<sequence length="308" mass="36476">MTTSSQHEWIPNIILGKDYDRRYLHAPIHYDVLENLAAFYGRDMPVHRHAQYLQIHYIDRGEIRFHIDDRIYHARGPALLLTPASVPHSFLTEDKACGHVLTIHQSIVWQLLKDGLQQEMETEFKHGLCIARNELEPSQRLQWPLITQTLRNLKVEWYRERAAKRLTLHTLVNLLLIQISRLSPKEAESTSLNNDDLRIFHRFTNLVEEHFCTHLRLPEYTNRLGISESRLHQICQRVSNRSPKKLIHDRLIQEAKRLLVFSELSSSDVCYRLGFSDPAYFSRFFKRHTDMTAQQFRQAHKHDNWTTN</sequence>
<dbReference type="Gene3D" id="1.10.10.60">
    <property type="entry name" value="Homeodomain-like"/>
    <property type="match status" value="1"/>
</dbReference>
<comment type="caution">
    <text evidence="5">The sequence shown here is derived from an EMBL/GenBank/DDBJ whole genome shotgun (WGS) entry which is preliminary data.</text>
</comment>
<dbReference type="SUPFAM" id="SSF51182">
    <property type="entry name" value="RmlC-like cupins"/>
    <property type="match status" value="1"/>
</dbReference>
<dbReference type="RefSeq" id="WP_181740807.1">
    <property type="nucleotide sequence ID" value="NZ_JACEMT010000052.1"/>
</dbReference>
<feature type="domain" description="HTH araC/xylS-type" evidence="4">
    <location>
        <begin position="201"/>
        <end position="299"/>
    </location>
</feature>
<keyword evidence="2" id="KW-0238">DNA-binding</keyword>
<dbReference type="InterPro" id="IPR011051">
    <property type="entry name" value="RmlC_Cupin_sf"/>
</dbReference>
<evidence type="ECO:0000256" key="3">
    <source>
        <dbReference type="ARBA" id="ARBA00023163"/>
    </source>
</evidence>
<dbReference type="PANTHER" id="PTHR43280:SF19">
    <property type="entry name" value="4-HYDROXYPHENYLACETATE CATABOLISM PROTEIN"/>
    <property type="match status" value="1"/>
</dbReference>
<reference evidence="5 6" key="1">
    <citation type="submission" date="2020-07" db="EMBL/GenBank/DDBJ databases">
        <title>Bacterium isolated from marien macroalgae.</title>
        <authorList>
            <person name="Zhu K."/>
            <person name="Lu D."/>
            <person name="Du Z."/>
        </authorList>
    </citation>
    <scope>NUCLEOTIDE SEQUENCE [LARGE SCALE GENOMIC DNA]</scope>
    <source>
        <strain evidence="5 6">3-1745</strain>
    </source>
</reference>
<dbReference type="AlphaFoldDB" id="A0A7W1WZR7"/>
<dbReference type="GO" id="GO:0043565">
    <property type="term" value="F:sequence-specific DNA binding"/>
    <property type="evidence" value="ECO:0007669"/>
    <property type="project" value="InterPro"/>
</dbReference>
<keyword evidence="1" id="KW-0805">Transcription regulation</keyword>
<dbReference type="Proteomes" id="UP000538931">
    <property type="component" value="Unassembled WGS sequence"/>
</dbReference>
<keyword evidence="3" id="KW-0804">Transcription</keyword>
<evidence type="ECO:0000313" key="5">
    <source>
        <dbReference type="EMBL" id="MBA4503238.1"/>
    </source>
</evidence>
<name>A0A7W1WZR7_9GAMM</name>
<dbReference type="Gene3D" id="2.60.120.10">
    <property type="entry name" value="Jelly Rolls"/>
    <property type="match status" value="1"/>
</dbReference>
<dbReference type="Pfam" id="PF12833">
    <property type="entry name" value="HTH_18"/>
    <property type="match status" value="1"/>
</dbReference>
<keyword evidence="6" id="KW-1185">Reference proteome</keyword>
<dbReference type="PROSITE" id="PS01124">
    <property type="entry name" value="HTH_ARAC_FAMILY_2"/>
    <property type="match status" value="1"/>
</dbReference>
<evidence type="ECO:0000256" key="1">
    <source>
        <dbReference type="ARBA" id="ARBA00023015"/>
    </source>
</evidence>
<dbReference type="EMBL" id="JACEMT010000052">
    <property type="protein sequence ID" value="MBA4503238.1"/>
    <property type="molecule type" value="Genomic_DNA"/>
</dbReference>
<accession>A0A7W1WZR7</accession>
<dbReference type="NCBIfam" id="TIGR02297">
    <property type="entry name" value="HpaA"/>
    <property type="match status" value="1"/>
</dbReference>
<dbReference type="InterPro" id="IPR003313">
    <property type="entry name" value="AraC-bd"/>
</dbReference>
<dbReference type="InterPro" id="IPR009057">
    <property type="entry name" value="Homeodomain-like_sf"/>
</dbReference>
<dbReference type="InterPro" id="IPR011983">
    <property type="entry name" value="HpaA_TReg"/>
</dbReference>
<dbReference type="PANTHER" id="PTHR43280">
    <property type="entry name" value="ARAC-FAMILY TRANSCRIPTIONAL REGULATOR"/>
    <property type="match status" value="1"/>
</dbReference>
<gene>
    <name evidence="5" type="primary">hpaA</name>
    <name evidence="5" type="ORF">H1S06_12825</name>
</gene>
<dbReference type="Pfam" id="PF02311">
    <property type="entry name" value="AraC_binding"/>
    <property type="match status" value="1"/>
</dbReference>
<proteinExistence type="predicted"/>
<evidence type="ECO:0000256" key="2">
    <source>
        <dbReference type="ARBA" id="ARBA00023125"/>
    </source>
</evidence>
<evidence type="ECO:0000313" key="6">
    <source>
        <dbReference type="Proteomes" id="UP000538931"/>
    </source>
</evidence>